<evidence type="ECO:0000256" key="2">
    <source>
        <dbReference type="ARBA" id="ARBA00009853"/>
    </source>
</evidence>
<keyword evidence="4 6" id="KW-1133">Transmembrane helix</keyword>
<evidence type="ECO:0000256" key="5">
    <source>
        <dbReference type="ARBA" id="ARBA00023136"/>
    </source>
</evidence>
<feature type="transmembrane region" description="Helical" evidence="6">
    <location>
        <begin position="93"/>
        <end position="111"/>
    </location>
</feature>
<accession>A0A838B7G9</accession>
<comment type="caution">
    <text evidence="8">The sequence shown here is derived from an EMBL/GenBank/DDBJ whole genome shotgun (WGS) entry which is preliminary data.</text>
</comment>
<comment type="subcellular location">
    <subcellularLocation>
        <location evidence="1">Membrane</location>
        <topology evidence="1">Multi-pass membrane protein</topology>
    </subcellularLocation>
</comment>
<dbReference type="EMBL" id="JACDTY010000008">
    <property type="protein sequence ID" value="MBA1142052.1"/>
    <property type="molecule type" value="Genomic_DNA"/>
</dbReference>
<keyword evidence="9" id="KW-1185">Reference proteome</keyword>
<dbReference type="AlphaFoldDB" id="A0A838B7G9"/>
<dbReference type="Pfam" id="PF00892">
    <property type="entry name" value="EamA"/>
    <property type="match status" value="2"/>
</dbReference>
<proteinExistence type="inferred from homology"/>
<evidence type="ECO:0000259" key="7">
    <source>
        <dbReference type="Pfam" id="PF00892"/>
    </source>
</evidence>
<evidence type="ECO:0000256" key="1">
    <source>
        <dbReference type="ARBA" id="ARBA00004141"/>
    </source>
</evidence>
<name>A0A838B7G9_9HYPH</name>
<feature type="domain" description="EamA" evidence="7">
    <location>
        <begin position="175"/>
        <end position="305"/>
    </location>
</feature>
<sequence>MRRFKVLERPLRVEDDARRSNVLTGIMLKVMSVAVFVGMQTCIKAAGTLPAGQIVFFRSFFAIFPIIVFLAFRRKLGTAFATKRPLNHIARGVVGVCAMGLGFFALTRLPLPEAITLNYAQPLLVVVFSSLFLGEAIRIYRWSAVAVGLVGVLIISWPELTLLTSGAALGDQEVLGVIAALVSAAISANAILLVRNLVQTERTATIVLWFSATASVMALFTLPFGWQALTPLQAGLLVAAGFCGGLAQILMTAAYRHAEASVVAPFEYTSMILGVVVGYFAFGDVATINTLVGGVIVVAAGIFIIWRERQLGLERTRTRKAAPPQG</sequence>
<reference evidence="8 9" key="1">
    <citation type="submission" date="2020-07" db="EMBL/GenBank/DDBJ databases">
        <title>Definition of the novel symbiovar canariense within Mesorhizobium novociceri, a new species of genus Mesorhizobium nodulating Cicer canariense in the Caldera de Taburiente National Park (La Palma, Canary Islands).</title>
        <authorList>
            <person name="Leon-Barrios M."/>
            <person name="Perez-Yepez J."/>
            <person name="Flores-Felix J.D."/>
            <person name="Ramirez-Baena M.H."/>
            <person name="Pulido-Suarez L."/>
            <person name="Igual J.M."/>
            <person name="Velazquez E."/>
            <person name="Peix A."/>
        </authorList>
    </citation>
    <scope>NUCLEOTIDE SEQUENCE [LARGE SCALE GENOMIC DNA]</scope>
    <source>
        <strain evidence="8 9">CCANP35</strain>
    </source>
</reference>
<dbReference type="PANTHER" id="PTHR22911">
    <property type="entry name" value="ACYL-MALONYL CONDENSING ENZYME-RELATED"/>
    <property type="match status" value="1"/>
</dbReference>
<feature type="transmembrane region" description="Helical" evidence="6">
    <location>
        <begin position="144"/>
        <end position="168"/>
    </location>
</feature>
<dbReference type="GO" id="GO:0016020">
    <property type="term" value="C:membrane"/>
    <property type="evidence" value="ECO:0007669"/>
    <property type="project" value="UniProtKB-SubCell"/>
</dbReference>
<feature type="transmembrane region" description="Helical" evidence="6">
    <location>
        <begin position="174"/>
        <end position="194"/>
    </location>
</feature>
<dbReference type="SUPFAM" id="SSF103481">
    <property type="entry name" value="Multidrug resistance efflux transporter EmrE"/>
    <property type="match status" value="2"/>
</dbReference>
<keyword evidence="3 6" id="KW-0812">Transmembrane</keyword>
<feature type="transmembrane region" description="Helical" evidence="6">
    <location>
        <begin position="232"/>
        <end position="255"/>
    </location>
</feature>
<feature type="transmembrane region" description="Helical" evidence="6">
    <location>
        <begin position="262"/>
        <end position="282"/>
    </location>
</feature>
<evidence type="ECO:0000313" key="9">
    <source>
        <dbReference type="Proteomes" id="UP000558284"/>
    </source>
</evidence>
<feature type="domain" description="EamA" evidence="7">
    <location>
        <begin position="25"/>
        <end position="156"/>
    </location>
</feature>
<evidence type="ECO:0000256" key="4">
    <source>
        <dbReference type="ARBA" id="ARBA00022989"/>
    </source>
</evidence>
<dbReference type="InterPro" id="IPR037185">
    <property type="entry name" value="EmrE-like"/>
</dbReference>
<organism evidence="8 9">
    <name type="scientific">Mesorhizobium neociceri</name>
    <dbReference type="NCBI Taxonomy" id="1307853"/>
    <lineage>
        <taxon>Bacteria</taxon>
        <taxon>Pseudomonadati</taxon>
        <taxon>Pseudomonadota</taxon>
        <taxon>Alphaproteobacteria</taxon>
        <taxon>Hyphomicrobiales</taxon>
        <taxon>Phyllobacteriaceae</taxon>
        <taxon>Mesorhizobium</taxon>
    </lineage>
</organism>
<feature type="transmembrane region" description="Helical" evidence="6">
    <location>
        <begin position="51"/>
        <end position="72"/>
    </location>
</feature>
<evidence type="ECO:0000256" key="3">
    <source>
        <dbReference type="ARBA" id="ARBA00022692"/>
    </source>
</evidence>
<dbReference type="PANTHER" id="PTHR22911:SF6">
    <property type="entry name" value="SOLUTE CARRIER FAMILY 35 MEMBER G1"/>
    <property type="match status" value="1"/>
</dbReference>
<comment type="similarity">
    <text evidence="2">Belongs to the drug/metabolite transporter (DMT) superfamily. 10 TMS drug/metabolite exporter (DME) (TC 2.A.7.3) family.</text>
</comment>
<dbReference type="InterPro" id="IPR000620">
    <property type="entry name" value="EamA_dom"/>
</dbReference>
<feature type="transmembrane region" description="Helical" evidence="6">
    <location>
        <begin position="117"/>
        <end position="137"/>
    </location>
</feature>
<evidence type="ECO:0000256" key="6">
    <source>
        <dbReference type="SAM" id="Phobius"/>
    </source>
</evidence>
<feature type="transmembrane region" description="Helical" evidence="6">
    <location>
        <begin position="21"/>
        <end position="39"/>
    </location>
</feature>
<gene>
    <name evidence="8" type="ORF">H0241_17535</name>
</gene>
<dbReference type="Proteomes" id="UP000558284">
    <property type="component" value="Unassembled WGS sequence"/>
</dbReference>
<protein>
    <submittedName>
        <fullName evidence="8">DMT family transporter</fullName>
    </submittedName>
</protein>
<feature type="transmembrane region" description="Helical" evidence="6">
    <location>
        <begin position="288"/>
        <end position="306"/>
    </location>
</feature>
<feature type="transmembrane region" description="Helical" evidence="6">
    <location>
        <begin position="206"/>
        <end position="226"/>
    </location>
</feature>
<keyword evidence="5 6" id="KW-0472">Membrane</keyword>
<evidence type="ECO:0000313" key="8">
    <source>
        <dbReference type="EMBL" id="MBA1142052.1"/>
    </source>
</evidence>